<comment type="similarity">
    <text evidence="2">Belongs to the HAD-like hydrolase superfamily. CbbY/CbbZ/Gph/YieH family.</text>
</comment>
<gene>
    <name evidence="5" type="ORF">EDD55_101125</name>
</gene>
<dbReference type="InterPro" id="IPR006439">
    <property type="entry name" value="HAD-SF_hydro_IA"/>
</dbReference>
<keyword evidence="6" id="KW-1185">Reference proteome</keyword>
<dbReference type="SUPFAM" id="SSF56784">
    <property type="entry name" value="HAD-like"/>
    <property type="match status" value="1"/>
</dbReference>
<dbReference type="InterPro" id="IPR023198">
    <property type="entry name" value="PGP-like_dom2"/>
</dbReference>
<comment type="cofactor">
    <cofactor evidence="1">
        <name>Mg(2+)</name>
        <dbReference type="ChEBI" id="CHEBI:18420"/>
    </cofactor>
</comment>
<dbReference type="Gene3D" id="1.10.150.240">
    <property type="entry name" value="Putative phosphatase, domain 2"/>
    <property type="match status" value="1"/>
</dbReference>
<dbReference type="CDD" id="cd07526">
    <property type="entry name" value="HAD_BPGM_like"/>
    <property type="match status" value="1"/>
</dbReference>
<keyword evidence="4" id="KW-0460">Magnesium</keyword>
<dbReference type="Pfam" id="PF00702">
    <property type="entry name" value="Hydrolase"/>
    <property type="match status" value="1"/>
</dbReference>
<dbReference type="Gene3D" id="3.40.50.1000">
    <property type="entry name" value="HAD superfamily/HAD-like"/>
    <property type="match status" value="1"/>
</dbReference>
<dbReference type="SFLD" id="SFLDS00003">
    <property type="entry name" value="Haloacid_Dehalogenase"/>
    <property type="match status" value="1"/>
</dbReference>
<dbReference type="GO" id="GO:0016787">
    <property type="term" value="F:hydrolase activity"/>
    <property type="evidence" value="ECO:0007669"/>
    <property type="project" value="UniProtKB-KW"/>
</dbReference>
<reference evidence="5 6" key="1">
    <citation type="submission" date="2019-03" db="EMBL/GenBank/DDBJ databases">
        <title>Genomic Encyclopedia of Type Strains, Phase IV (KMG-IV): sequencing the most valuable type-strain genomes for metagenomic binning, comparative biology and taxonomic classification.</title>
        <authorList>
            <person name="Goeker M."/>
        </authorList>
    </citation>
    <scope>NUCLEOTIDE SEQUENCE [LARGE SCALE GENOMIC DNA]</scope>
    <source>
        <strain evidence="5 6">DSM 101688</strain>
    </source>
</reference>
<name>A0A4R3JHQ7_9PROT</name>
<dbReference type="EMBL" id="SLZW01000001">
    <property type="protein sequence ID" value="TCS64796.1"/>
    <property type="molecule type" value="Genomic_DNA"/>
</dbReference>
<evidence type="ECO:0000256" key="2">
    <source>
        <dbReference type="ARBA" id="ARBA00006171"/>
    </source>
</evidence>
<evidence type="ECO:0000256" key="4">
    <source>
        <dbReference type="ARBA" id="ARBA00022842"/>
    </source>
</evidence>
<dbReference type="SFLD" id="SFLDG01129">
    <property type="entry name" value="C1.5:_HAD__Beta-PGM__Phosphata"/>
    <property type="match status" value="1"/>
</dbReference>
<dbReference type="PRINTS" id="PR00413">
    <property type="entry name" value="HADHALOGNASE"/>
</dbReference>
<protein>
    <submittedName>
        <fullName evidence="5">HAD superfamily hydrolase (TIGR01509 family)</fullName>
    </submittedName>
</protein>
<dbReference type="InterPro" id="IPR051600">
    <property type="entry name" value="Beta-PGM-like"/>
</dbReference>
<keyword evidence="5" id="KW-0378">Hydrolase</keyword>
<comment type="caution">
    <text evidence="5">The sequence shown here is derived from an EMBL/GenBank/DDBJ whole genome shotgun (WGS) entry which is preliminary data.</text>
</comment>
<accession>A0A4R3JHQ7</accession>
<dbReference type="InterPro" id="IPR036412">
    <property type="entry name" value="HAD-like_sf"/>
</dbReference>
<evidence type="ECO:0000313" key="5">
    <source>
        <dbReference type="EMBL" id="TCS64796.1"/>
    </source>
</evidence>
<evidence type="ECO:0000313" key="6">
    <source>
        <dbReference type="Proteomes" id="UP000295304"/>
    </source>
</evidence>
<sequence>MLSFPIDLVIFDCDGVLVDSELIASHVLSAYLKTLGLTISPAQCRARFTGISLPAVQAHIQREDAVALPPDFEQEVRRRDLLAFERDLKAMPGIGKALKKCPFAKCVASSGSSEKIRHSLTLTHLIDYFDGHLFSAGQVAHGKPAPDLFLFAAETMAADPTHTVVIEDSLAGVQAGVGAGMRVLGFIGGGHIAPGHDARLRDAGALDVFADMTRLNALLARLDGDQGAAPSSG</sequence>
<keyword evidence="3" id="KW-0479">Metal-binding</keyword>
<dbReference type="OrthoDB" id="9797743at2"/>
<proteinExistence type="inferred from homology"/>
<dbReference type="InterPro" id="IPR023214">
    <property type="entry name" value="HAD_sf"/>
</dbReference>
<dbReference type="GO" id="GO:0046872">
    <property type="term" value="F:metal ion binding"/>
    <property type="evidence" value="ECO:0007669"/>
    <property type="project" value="UniProtKB-KW"/>
</dbReference>
<dbReference type="RefSeq" id="WP_132937550.1">
    <property type="nucleotide sequence ID" value="NZ_CP119676.1"/>
</dbReference>
<evidence type="ECO:0000256" key="1">
    <source>
        <dbReference type="ARBA" id="ARBA00001946"/>
    </source>
</evidence>
<dbReference type="PANTHER" id="PTHR46193:SF10">
    <property type="entry name" value="6-PHOSPHOGLUCONATE PHOSPHATASE"/>
    <property type="match status" value="1"/>
</dbReference>
<organism evidence="5 6">
    <name type="scientific">Varunaivibrio sulfuroxidans</name>
    <dbReference type="NCBI Taxonomy" id="1773489"/>
    <lineage>
        <taxon>Bacteria</taxon>
        <taxon>Pseudomonadati</taxon>
        <taxon>Pseudomonadota</taxon>
        <taxon>Alphaproteobacteria</taxon>
        <taxon>Rhodospirillales</taxon>
        <taxon>Magnetovibrionaceae</taxon>
        <taxon>Varunaivibrio</taxon>
    </lineage>
</organism>
<evidence type="ECO:0000256" key="3">
    <source>
        <dbReference type="ARBA" id="ARBA00022723"/>
    </source>
</evidence>
<dbReference type="PANTHER" id="PTHR46193">
    <property type="entry name" value="6-PHOSPHOGLUCONATE PHOSPHATASE"/>
    <property type="match status" value="1"/>
</dbReference>
<dbReference type="NCBIfam" id="TIGR01509">
    <property type="entry name" value="HAD-SF-IA-v3"/>
    <property type="match status" value="1"/>
</dbReference>
<dbReference type="Proteomes" id="UP000295304">
    <property type="component" value="Unassembled WGS sequence"/>
</dbReference>
<dbReference type="AlphaFoldDB" id="A0A4R3JHQ7"/>